<geneLocation type="plasmid" evidence="3 4">
    <name>2</name>
</geneLocation>
<dbReference type="AlphaFoldDB" id="A0A7Z8Z4E9"/>
<organism evidence="3 4">
    <name type="scientific">Raoultella terrigena</name>
    <name type="common">Klebsiella terrigena</name>
    <dbReference type="NCBI Taxonomy" id="577"/>
    <lineage>
        <taxon>Bacteria</taxon>
        <taxon>Pseudomonadati</taxon>
        <taxon>Pseudomonadota</taxon>
        <taxon>Gammaproteobacteria</taxon>
        <taxon>Enterobacterales</taxon>
        <taxon>Enterobacteriaceae</taxon>
        <taxon>Klebsiella/Raoultella group</taxon>
        <taxon>Raoultella</taxon>
    </lineage>
</organism>
<keyword evidence="2" id="KW-0812">Transmembrane</keyword>
<evidence type="ECO:0000256" key="2">
    <source>
        <dbReference type="SAM" id="Phobius"/>
    </source>
</evidence>
<keyword evidence="4" id="KW-1185">Reference proteome</keyword>
<name>A0A7Z8Z4E9_RAOTE</name>
<feature type="region of interest" description="Disordered" evidence="1">
    <location>
        <begin position="17"/>
        <end position="37"/>
    </location>
</feature>
<sequence>MPGMKRCDRTEAVLNLSPFQRDGQKGRAPAAPGRPGRADAPPAFPFRAFPFCFLLSFLFLAIYLFLLSFPFLSIYLFLM</sequence>
<keyword evidence="2" id="KW-1133">Transmembrane helix</keyword>
<reference evidence="3 4" key="1">
    <citation type="submission" date="2018-12" db="EMBL/GenBank/DDBJ databases">
        <authorList>
            <consortium name="Pathogen Informatics"/>
        </authorList>
    </citation>
    <scope>NUCLEOTIDE SEQUENCE [LARGE SCALE GENOMIC DNA]</scope>
    <source>
        <strain evidence="3 4">NCTC9997</strain>
        <plasmid evidence="3 4">2</plasmid>
    </source>
</reference>
<dbReference type="Proteomes" id="UP000267630">
    <property type="component" value="Plasmid 2"/>
</dbReference>
<dbReference type="EMBL" id="LR134252">
    <property type="protein sequence ID" value="VED42769.1"/>
    <property type="molecule type" value="Genomic_DNA"/>
</dbReference>
<proteinExistence type="predicted"/>
<accession>A0A7Z8Z4E9</accession>
<evidence type="ECO:0000313" key="4">
    <source>
        <dbReference type="Proteomes" id="UP000267630"/>
    </source>
</evidence>
<evidence type="ECO:0000313" key="3">
    <source>
        <dbReference type="EMBL" id="VED42769.1"/>
    </source>
</evidence>
<keyword evidence="3" id="KW-0614">Plasmid</keyword>
<protein>
    <submittedName>
        <fullName evidence="3">Uncharacterized protein</fullName>
    </submittedName>
</protein>
<feature type="compositionally biased region" description="Low complexity" evidence="1">
    <location>
        <begin position="26"/>
        <end position="37"/>
    </location>
</feature>
<keyword evidence="2" id="KW-0472">Membrane</keyword>
<gene>
    <name evidence="3" type="ORF">NCTC9997_00097</name>
</gene>
<evidence type="ECO:0000256" key="1">
    <source>
        <dbReference type="SAM" id="MobiDB-lite"/>
    </source>
</evidence>
<feature type="transmembrane region" description="Helical" evidence="2">
    <location>
        <begin position="48"/>
        <end position="78"/>
    </location>
</feature>